<dbReference type="Gene3D" id="3.40.640.10">
    <property type="entry name" value="Type I PLP-dependent aspartate aminotransferase-like (Major domain)"/>
    <property type="match status" value="1"/>
</dbReference>
<feature type="modified residue" description="N6-(pyridoxal phosphate)lysine" evidence="3">
    <location>
        <position position="212"/>
    </location>
</feature>
<dbReference type="PANTHER" id="PTHR11808:SF80">
    <property type="entry name" value="CYSTATHIONINE GAMMA-LYASE"/>
    <property type="match status" value="1"/>
</dbReference>
<dbReference type="FunFam" id="3.40.640.10:FF:000046">
    <property type="entry name" value="Cystathionine gamma-lyase"/>
    <property type="match status" value="1"/>
</dbReference>
<dbReference type="AlphaFoldDB" id="A0AA86NBX5"/>
<dbReference type="InterPro" id="IPR000277">
    <property type="entry name" value="Cys/Met-Metab_PyrdxlP-dep_enz"/>
</dbReference>
<protein>
    <submittedName>
        <fullName evidence="5">Methionine gamma-lyase</fullName>
    </submittedName>
    <submittedName>
        <fullName evidence="6">Methionine_gamma-lyase</fullName>
    </submittedName>
</protein>
<keyword evidence="7" id="KW-1185">Reference proteome</keyword>
<dbReference type="GO" id="GO:0016846">
    <property type="term" value="F:carbon-sulfur lyase activity"/>
    <property type="evidence" value="ECO:0007669"/>
    <property type="project" value="TreeGrafter"/>
</dbReference>
<evidence type="ECO:0000256" key="1">
    <source>
        <dbReference type="ARBA" id="ARBA00001933"/>
    </source>
</evidence>
<dbReference type="InterPro" id="IPR015422">
    <property type="entry name" value="PyrdxlP-dep_Trfase_small"/>
</dbReference>
<evidence type="ECO:0000313" key="7">
    <source>
        <dbReference type="Proteomes" id="UP001642409"/>
    </source>
</evidence>
<evidence type="ECO:0000313" key="5">
    <source>
        <dbReference type="EMBL" id="CAI9916461.1"/>
    </source>
</evidence>
<dbReference type="CDD" id="cd00614">
    <property type="entry name" value="CGS_like"/>
    <property type="match status" value="1"/>
</dbReference>
<comment type="cofactor">
    <cofactor evidence="1 4">
        <name>pyridoxal 5'-phosphate</name>
        <dbReference type="ChEBI" id="CHEBI:597326"/>
    </cofactor>
</comment>
<accession>A0AA86NBX5</accession>
<dbReference type="SUPFAM" id="SSF53383">
    <property type="entry name" value="PLP-dependent transferases"/>
    <property type="match status" value="1"/>
</dbReference>
<organism evidence="5">
    <name type="scientific">Hexamita inflata</name>
    <dbReference type="NCBI Taxonomy" id="28002"/>
    <lineage>
        <taxon>Eukaryota</taxon>
        <taxon>Metamonada</taxon>
        <taxon>Diplomonadida</taxon>
        <taxon>Hexamitidae</taxon>
        <taxon>Hexamitinae</taxon>
        <taxon>Hexamita</taxon>
    </lineage>
</organism>
<sequence length="407" mass="44578">MSEMHPTTQCIHGGYNPGEHNHAANVPIYLTSTFEFDSAEACAKAFAGEPEPGQTHFYSRMSNPTNEILEKRLALLEHADAAAVFGSGMGAIAGVFWTFLKQGSVIISSNRVYGCTHALLSHQLTKFGVTVEFVDFTDLKKVEEVCAKYPEISMIYGETVQNPSNDIIDIEALSKISKAHHSKLVIDNTFATPLGCNPLDFGANIVIHSATKYLIGGLCIAGCVMGSFADISQIKSVGLKDCTGAVLDPVAAFMMLNQIETLDLRVRCMSDNATKLALFLQNHKKIKTVIATGLESHPQFELCKKYLRIPNGLITIYVNGGFNECCQIMNKFKLALRAVSLGKTHTLVNHPASMTHSSYTDEEKAESGISQNMIRISVGCEDISDIIKDFEQALEETNWKAQKKDSQ</sequence>
<comment type="similarity">
    <text evidence="4">Belongs to the trans-sulfuration enzymes family.</text>
</comment>
<dbReference type="PANTHER" id="PTHR11808">
    <property type="entry name" value="TRANS-SULFURATION ENZYME FAMILY MEMBER"/>
    <property type="match status" value="1"/>
</dbReference>
<dbReference type="EMBL" id="CATOUU010000105">
    <property type="protein sequence ID" value="CAI9916461.1"/>
    <property type="molecule type" value="Genomic_DNA"/>
</dbReference>
<proteinExistence type="inferred from homology"/>
<comment type="caution">
    <text evidence="5">The sequence shown here is derived from an EMBL/GenBank/DDBJ whole genome shotgun (WGS) entry which is preliminary data.</text>
</comment>
<reference evidence="6 7" key="2">
    <citation type="submission" date="2024-07" db="EMBL/GenBank/DDBJ databases">
        <authorList>
            <person name="Akdeniz Z."/>
        </authorList>
    </citation>
    <scope>NUCLEOTIDE SEQUENCE [LARGE SCALE GENOMIC DNA]</scope>
</reference>
<dbReference type="PIRSF" id="PIRSF001434">
    <property type="entry name" value="CGS"/>
    <property type="match status" value="1"/>
</dbReference>
<reference evidence="5" key="1">
    <citation type="submission" date="2023-06" db="EMBL/GenBank/DDBJ databases">
        <authorList>
            <person name="Kurt Z."/>
        </authorList>
    </citation>
    <scope>NUCLEOTIDE SEQUENCE</scope>
</reference>
<dbReference type="EMBL" id="CAXDID020000367">
    <property type="protein sequence ID" value="CAL6082778.1"/>
    <property type="molecule type" value="Genomic_DNA"/>
</dbReference>
<dbReference type="Gene3D" id="3.90.1150.10">
    <property type="entry name" value="Aspartate Aminotransferase, domain 1"/>
    <property type="match status" value="1"/>
</dbReference>
<dbReference type="GO" id="GO:0030170">
    <property type="term" value="F:pyridoxal phosphate binding"/>
    <property type="evidence" value="ECO:0007669"/>
    <property type="project" value="InterPro"/>
</dbReference>
<evidence type="ECO:0000256" key="2">
    <source>
        <dbReference type="ARBA" id="ARBA00022898"/>
    </source>
</evidence>
<evidence type="ECO:0000256" key="4">
    <source>
        <dbReference type="RuleBase" id="RU362118"/>
    </source>
</evidence>
<dbReference type="GO" id="GO:0005737">
    <property type="term" value="C:cytoplasm"/>
    <property type="evidence" value="ECO:0007669"/>
    <property type="project" value="TreeGrafter"/>
</dbReference>
<dbReference type="InterPro" id="IPR015421">
    <property type="entry name" value="PyrdxlP-dep_Trfase_major"/>
</dbReference>
<keyword evidence="2 3" id="KW-0663">Pyridoxal phosphate</keyword>
<evidence type="ECO:0000313" key="6">
    <source>
        <dbReference type="EMBL" id="CAL6082778.1"/>
    </source>
</evidence>
<name>A0AA86NBX5_9EUKA</name>
<gene>
    <name evidence="5" type="ORF">HINF_LOCUS4106</name>
    <name evidence="6" type="ORF">HINF_LOCUS61408</name>
</gene>
<dbReference type="GO" id="GO:0019346">
    <property type="term" value="P:transsulfuration"/>
    <property type="evidence" value="ECO:0007669"/>
    <property type="project" value="InterPro"/>
</dbReference>
<evidence type="ECO:0000256" key="3">
    <source>
        <dbReference type="PIRSR" id="PIRSR001434-2"/>
    </source>
</evidence>
<dbReference type="InterPro" id="IPR015424">
    <property type="entry name" value="PyrdxlP-dep_Trfase"/>
</dbReference>
<dbReference type="Proteomes" id="UP001642409">
    <property type="component" value="Unassembled WGS sequence"/>
</dbReference>
<dbReference type="Pfam" id="PF01053">
    <property type="entry name" value="Cys_Met_Meta_PP"/>
    <property type="match status" value="1"/>
</dbReference>